<evidence type="ECO:0000259" key="4">
    <source>
        <dbReference type="Pfam" id="PF15469"/>
    </source>
</evidence>
<evidence type="ECO:0000256" key="1">
    <source>
        <dbReference type="ARBA" id="ARBA00022448"/>
    </source>
</evidence>
<protein>
    <recommendedName>
        <fullName evidence="4">Exocyst complex component EXOC2/Sec5 N-terminal domain-containing protein</fullName>
    </recommendedName>
</protein>
<gene>
    <name evidence="5" type="ORF">TTHERM_00592660</name>
</gene>
<feature type="domain" description="Exocyst complex component EXOC2/Sec5 N-terminal" evidence="4">
    <location>
        <begin position="308"/>
        <end position="886"/>
    </location>
</feature>
<dbReference type="Proteomes" id="UP000009168">
    <property type="component" value="Unassembled WGS sequence"/>
</dbReference>
<evidence type="ECO:0000313" key="6">
    <source>
        <dbReference type="Proteomes" id="UP000009168"/>
    </source>
</evidence>
<dbReference type="Pfam" id="PF15469">
    <property type="entry name" value="Sec5"/>
    <property type="match status" value="1"/>
</dbReference>
<keyword evidence="6" id="KW-1185">Reference proteome</keyword>
<keyword evidence="2" id="KW-0175">Coiled coil</keyword>
<accession>Q232N2</accession>
<reference evidence="6" key="1">
    <citation type="journal article" date="2006" name="PLoS Biol.">
        <title>Macronuclear genome sequence of the ciliate Tetrahymena thermophila, a model eukaryote.</title>
        <authorList>
            <person name="Eisen J.A."/>
            <person name="Coyne R.S."/>
            <person name="Wu M."/>
            <person name="Wu D."/>
            <person name="Thiagarajan M."/>
            <person name="Wortman J.R."/>
            <person name="Badger J.H."/>
            <person name="Ren Q."/>
            <person name="Amedeo P."/>
            <person name="Jones K.M."/>
            <person name="Tallon L.J."/>
            <person name="Delcher A.L."/>
            <person name="Salzberg S.L."/>
            <person name="Silva J.C."/>
            <person name="Haas B.J."/>
            <person name="Majoros W.H."/>
            <person name="Farzad M."/>
            <person name="Carlton J.M."/>
            <person name="Smith R.K. Jr."/>
            <person name="Garg J."/>
            <person name="Pearlman R.E."/>
            <person name="Karrer K.M."/>
            <person name="Sun L."/>
            <person name="Manning G."/>
            <person name="Elde N.C."/>
            <person name="Turkewitz A.P."/>
            <person name="Asai D.J."/>
            <person name="Wilkes D.E."/>
            <person name="Wang Y."/>
            <person name="Cai H."/>
            <person name="Collins K."/>
            <person name="Stewart B.A."/>
            <person name="Lee S.R."/>
            <person name="Wilamowska K."/>
            <person name="Weinberg Z."/>
            <person name="Ruzzo W.L."/>
            <person name="Wloga D."/>
            <person name="Gaertig J."/>
            <person name="Frankel J."/>
            <person name="Tsao C.-C."/>
            <person name="Gorovsky M.A."/>
            <person name="Keeling P.J."/>
            <person name="Waller R.F."/>
            <person name="Patron N.J."/>
            <person name="Cherry J.M."/>
            <person name="Stover N.A."/>
            <person name="Krieger C.J."/>
            <person name="del Toro C."/>
            <person name="Ryder H.F."/>
            <person name="Williamson S.C."/>
            <person name="Barbeau R.A."/>
            <person name="Hamilton E.P."/>
            <person name="Orias E."/>
        </authorList>
    </citation>
    <scope>NUCLEOTIDE SEQUENCE [LARGE SCALE GENOMIC DNA]</scope>
    <source>
        <strain evidence="6">SB210</strain>
    </source>
</reference>
<evidence type="ECO:0000256" key="2">
    <source>
        <dbReference type="SAM" id="Coils"/>
    </source>
</evidence>
<proteinExistence type="predicted"/>
<dbReference type="AlphaFoldDB" id="Q232N2"/>
<dbReference type="eggNOG" id="ENOG502SPD7">
    <property type="taxonomic scope" value="Eukaryota"/>
</dbReference>
<organism evidence="5 6">
    <name type="scientific">Tetrahymena thermophila (strain SB210)</name>
    <dbReference type="NCBI Taxonomy" id="312017"/>
    <lineage>
        <taxon>Eukaryota</taxon>
        <taxon>Sar</taxon>
        <taxon>Alveolata</taxon>
        <taxon>Ciliophora</taxon>
        <taxon>Intramacronucleata</taxon>
        <taxon>Oligohymenophorea</taxon>
        <taxon>Hymenostomatida</taxon>
        <taxon>Tetrahymenina</taxon>
        <taxon>Tetrahymenidae</taxon>
        <taxon>Tetrahymena</taxon>
    </lineage>
</organism>
<feature type="region of interest" description="Disordered" evidence="3">
    <location>
        <begin position="178"/>
        <end position="212"/>
    </location>
</feature>
<name>Q232N2_TETTS</name>
<evidence type="ECO:0000256" key="3">
    <source>
        <dbReference type="SAM" id="MobiDB-lite"/>
    </source>
</evidence>
<feature type="coiled-coil region" evidence="2">
    <location>
        <begin position="944"/>
        <end position="971"/>
    </location>
</feature>
<dbReference type="InParanoid" id="Q232N2"/>
<sequence length="1202" mass="141157">MENIKEILLQIHKSQKKLRVKITVFLKKLEEVLFKKREKLDGSAIRLLLIGGEKDLFGLLQICGIRSKFKGSLKNSSYYCIKLLYRLFTEHSQKKDILQIFYDFDEDEFLTMRLASHIMSDKKNDDAGYNVARLIREKRPHLNLKSYIQDRVAQDKFEEWMKQYKSSQAQRQINQVEWKDQEGEDAEQLKKEAPKISDDFRSSNARKRDEKRMKKQKYFQEIHLKNFQLNAEYFKMTFQDPLISALEDEDDIKKSQSSKNSKRQTSMIKNQLKQVFSKRITKPEDIIKIISLNVDSGKVPTLDEVILKIHIESPDFDPIAFLSLFHTKTPNDQLEKAARLLQKEQNKGLTLNKSLVYYYLDQFLEVHRGVIRTHQNFIQVEAQSHGSYFNQLKVSQTNLEKSVDVVNQEMIKMKSDSSSLRLTLSFLNKNELLISMPSQLKKHYNKNDFEKISKLFQQAFPYLKRYKGMKIFQQVFLEIDRILQMSQDLVISQVEKNLDNRRKTTEFTNILLDLQYDYQGDSNLMQQKSNIIMGKPSNVMNNDADKRGSVMVEPEENHNLIKMIKYLEKRLSENIKINTDMSSQEENKEEKPKIQSSTYIVEETGVANTNDQENRMKKLKLINNVLFDSDRLVSFMYQSSISASTRQLKIKDIENYFTENMSRFENFYLLLQSYQDGEYDYKLPIRQGKATTRKALKHFQIIFESLKKAAQRCIQFLELNYNFRQKVNEQRPISDYNEDELNLLVSQIQRGKEDVISCSNIVHLLKQLDQKVRMGKEFIQQLQEKTLQMAYMVQLYELKVIKMERYDFYGNLTISKTFTNDDEFISPFSTYLYECLLEGVDFLTQLKIFQPQVDLQSLDKNYLKQAISICFRAVFYHVMKEHKRLQEEESEFSKATGNYSYLAFSSDLVFLILLSNIISFQKYQCKLLLTQIYDQILKKQIKPNQSASESAQNIEKNISKQVKEINSLMDQMVEDLKKKLTYLKAQEILRDSSDLFTSWNNAESQSGENQIRMSSLSPTGTTANDFKFDANTVYNISILQQLAPPNIAQSQQDIQMSQNISLDKYEIRYKMLDILSEFDQFIQLISLNCSQTLVKALPTLLLQEILMGIKDILENKQKNTNVLMLKQLRIELEFLQDATSQRIKSADTTQLFLSIYSSIDKIFQTKFSQSQSNQQLYKIDKGKLIDIIRITKYKAKLNFTFS</sequence>
<dbReference type="KEGG" id="tet:TTHERM_00592660"/>
<dbReference type="GeneID" id="7834129"/>
<dbReference type="HOGENOM" id="CLU_271977_0_0_1"/>
<dbReference type="RefSeq" id="XP_001011625.2">
    <property type="nucleotide sequence ID" value="XM_001011625.3"/>
</dbReference>
<dbReference type="InterPro" id="IPR039481">
    <property type="entry name" value="EXOC2/Sec5_N_dom"/>
</dbReference>
<evidence type="ECO:0000313" key="5">
    <source>
        <dbReference type="EMBL" id="EAR91380.2"/>
    </source>
</evidence>
<dbReference type="EMBL" id="GG662781">
    <property type="protein sequence ID" value="EAR91380.2"/>
    <property type="molecule type" value="Genomic_DNA"/>
</dbReference>
<keyword evidence="1" id="KW-0813">Transport</keyword>
<dbReference type="OrthoDB" id="294454at2759"/>